<accession>A0ABN0P9D6</accession>
<gene>
    <name evidence="1" type="ORF">SSIM_13285</name>
</gene>
<evidence type="ECO:0000313" key="1">
    <source>
        <dbReference type="EMBL" id="ERS92244.1"/>
    </source>
</evidence>
<protein>
    <submittedName>
        <fullName evidence="1">Uncharacterized protein</fullName>
    </submittedName>
</protein>
<evidence type="ECO:0000313" key="2">
    <source>
        <dbReference type="Proteomes" id="UP000017131"/>
    </source>
</evidence>
<name>A0ABN0P9D6_STASI</name>
<organism evidence="1 2">
    <name type="scientific">Staphylococcus simulans UMC-CNS-990</name>
    <dbReference type="NCBI Taxonomy" id="1405498"/>
    <lineage>
        <taxon>Bacteria</taxon>
        <taxon>Bacillati</taxon>
        <taxon>Bacillota</taxon>
        <taxon>Bacilli</taxon>
        <taxon>Bacillales</taxon>
        <taxon>Staphylococcaceae</taxon>
        <taxon>Staphylococcus</taxon>
    </lineage>
</organism>
<dbReference type="Proteomes" id="UP000017131">
    <property type="component" value="Unassembled WGS sequence"/>
</dbReference>
<dbReference type="EMBL" id="AXDY01000018">
    <property type="protein sequence ID" value="ERS92244.1"/>
    <property type="molecule type" value="Genomic_DNA"/>
</dbReference>
<proteinExistence type="predicted"/>
<comment type="caution">
    <text evidence="1">The sequence shown here is derived from an EMBL/GenBank/DDBJ whole genome shotgun (WGS) entry which is preliminary data.</text>
</comment>
<reference evidence="1 2" key="1">
    <citation type="journal article" date="2013" name="Genome Announc.">
        <title>Draft Genome Sequence of Staphylococcus simulans UMC-CNS-990, Isolated from a Case of Chronic Bovine Mastitis.</title>
        <authorList>
            <person name="Calcutt M.J."/>
            <person name="Foecking M.F."/>
            <person name="Hsieh H.Y."/>
            <person name="Perry J."/>
            <person name="Stewart G.C."/>
            <person name="Middleton J.R."/>
        </authorList>
    </citation>
    <scope>NUCLEOTIDE SEQUENCE [LARGE SCALE GENOMIC DNA]</scope>
    <source>
        <strain evidence="1 2">UMC-CNS-990</strain>
    </source>
</reference>
<sequence>MADDSKVNPMNKNCEQLTRSSALNLHKQVMWEDIPLKPLKEEI</sequence>
<keyword evidence="2" id="KW-1185">Reference proteome</keyword>